<accession>A0A9E2NN19</accession>
<gene>
    <name evidence="1" type="ORF">H9791_03400</name>
</gene>
<evidence type="ECO:0000313" key="1">
    <source>
        <dbReference type="EMBL" id="MBU3813539.1"/>
    </source>
</evidence>
<dbReference type="Proteomes" id="UP000824236">
    <property type="component" value="Unassembled WGS sequence"/>
</dbReference>
<sequence length="162" mass="18305">MTIVLNRAEIMGDVINAAHVTGRRLFVPGQEEKAADIQTPEEGVDKYIVARAMSAALANVRSRCARYLTAGRLMDDDRLEDVEGDYVLNLAMPDRWNYGATTQLTSLMHAHVADYCIYSIFEKTNPQEAEQYLTRAADELERIKGVLELRTAPVRRPSDRLY</sequence>
<proteinExistence type="predicted"/>
<dbReference type="AlphaFoldDB" id="A0A9E2NN19"/>
<reference evidence="1" key="2">
    <citation type="submission" date="2021-04" db="EMBL/GenBank/DDBJ databases">
        <authorList>
            <person name="Gilroy R."/>
        </authorList>
    </citation>
    <scope>NUCLEOTIDE SEQUENCE</scope>
    <source>
        <strain evidence="1">B3-3758</strain>
    </source>
</reference>
<evidence type="ECO:0000313" key="2">
    <source>
        <dbReference type="Proteomes" id="UP000824236"/>
    </source>
</evidence>
<reference evidence="1" key="1">
    <citation type="journal article" date="2021" name="PeerJ">
        <title>Extensive microbial diversity within the chicken gut microbiome revealed by metagenomics and culture.</title>
        <authorList>
            <person name="Gilroy R."/>
            <person name="Ravi A."/>
            <person name="Getino M."/>
            <person name="Pursley I."/>
            <person name="Horton D.L."/>
            <person name="Alikhan N.F."/>
            <person name="Baker D."/>
            <person name="Gharbi K."/>
            <person name="Hall N."/>
            <person name="Watson M."/>
            <person name="Adriaenssens E.M."/>
            <person name="Foster-Nyarko E."/>
            <person name="Jarju S."/>
            <person name="Secka A."/>
            <person name="Antonio M."/>
            <person name="Oren A."/>
            <person name="Chaudhuri R.R."/>
            <person name="La Ragione R."/>
            <person name="Hildebrand F."/>
            <person name="Pallen M.J."/>
        </authorList>
    </citation>
    <scope>NUCLEOTIDE SEQUENCE</scope>
    <source>
        <strain evidence="1">B3-3758</strain>
    </source>
</reference>
<comment type="caution">
    <text evidence="1">The sequence shown here is derived from an EMBL/GenBank/DDBJ whole genome shotgun (WGS) entry which is preliminary data.</text>
</comment>
<protein>
    <submittedName>
        <fullName evidence="1">Uncharacterized protein</fullName>
    </submittedName>
</protein>
<organism evidence="1 2">
    <name type="scientific">Candidatus Bacteroides intestinipullorum</name>
    <dbReference type="NCBI Taxonomy" id="2838471"/>
    <lineage>
        <taxon>Bacteria</taxon>
        <taxon>Pseudomonadati</taxon>
        <taxon>Bacteroidota</taxon>
        <taxon>Bacteroidia</taxon>
        <taxon>Bacteroidales</taxon>
        <taxon>Bacteroidaceae</taxon>
        <taxon>Bacteroides</taxon>
    </lineage>
</organism>
<name>A0A9E2NN19_9BACE</name>
<dbReference type="EMBL" id="JAHLFO010000040">
    <property type="protein sequence ID" value="MBU3813539.1"/>
    <property type="molecule type" value="Genomic_DNA"/>
</dbReference>